<evidence type="ECO:0000313" key="3">
    <source>
        <dbReference type="Proteomes" id="UP000460221"/>
    </source>
</evidence>
<keyword evidence="3" id="KW-1185">Reference proteome</keyword>
<dbReference type="InterPro" id="IPR002575">
    <property type="entry name" value="Aminoglycoside_PTrfase"/>
</dbReference>
<proteinExistence type="predicted"/>
<sequence>MSIRPSLSFGSSNWVFRIGEALAIRLPRSDDYVKDLLNEVRWMPYLGPHLTAPIPEVVASGPPSKALPRPWAILSWLPGTLPLALGAAQQALLAESLGGFLQSLHAVSTTDIPAGPERWGYRCGEPVTDLIDGWAAHAADQLADLFDPTKVREAWRRLRDVPAATDAPCWVHTDLSEENLLTHHDGTLAGVIDFGGIGVGDRSVDMLYAWSLFDGPARELFRVASGADAGTWSRARAWAFVGPGLLTIANYRHTMPAWVARLTAMVERAAAEVDIRLR</sequence>
<dbReference type="Gene3D" id="3.30.200.20">
    <property type="entry name" value="Phosphorylase Kinase, domain 1"/>
    <property type="match status" value="1"/>
</dbReference>
<dbReference type="InterPro" id="IPR051678">
    <property type="entry name" value="AGP_Transferase"/>
</dbReference>
<protein>
    <submittedName>
        <fullName evidence="2">Phosphotransferase</fullName>
    </submittedName>
</protein>
<dbReference type="Pfam" id="PF01636">
    <property type="entry name" value="APH"/>
    <property type="match status" value="1"/>
</dbReference>
<dbReference type="PANTHER" id="PTHR21310:SF42">
    <property type="entry name" value="BIFUNCTIONAL AAC_APH"/>
    <property type="match status" value="1"/>
</dbReference>
<evidence type="ECO:0000313" key="2">
    <source>
        <dbReference type="EMBL" id="MTD13578.1"/>
    </source>
</evidence>
<name>A0A7K1FHK0_9ACTN</name>
<evidence type="ECO:0000259" key="1">
    <source>
        <dbReference type="Pfam" id="PF01636"/>
    </source>
</evidence>
<feature type="domain" description="Aminoglycoside phosphotransferase" evidence="1">
    <location>
        <begin position="9"/>
        <end position="238"/>
    </location>
</feature>
<gene>
    <name evidence="2" type="ORF">GIS00_06415</name>
</gene>
<dbReference type="InterPro" id="IPR011009">
    <property type="entry name" value="Kinase-like_dom_sf"/>
</dbReference>
<dbReference type="Gene3D" id="3.90.1200.10">
    <property type="match status" value="1"/>
</dbReference>
<keyword evidence="2" id="KW-0808">Transferase</keyword>
<dbReference type="AlphaFoldDB" id="A0A7K1FHK0"/>
<accession>A0A7K1FHK0</accession>
<comment type="caution">
    <text evidence="2">The sequence shown here is derived from an EMBL/GenBank/DDBJ whole genome shotgun (WGS) entry which is preliminary data.</text>
</comment>
<dbReference type="EMBL" id="WLYK01000001">
    <property type="protein sequence ID" value="MTD13578.1"/>
    <property type="molecule type" value="Genomic_DNA"/>
</dbReference>
<dbReference type="Proteomes" id="UP000460221">
    <property type="component" value="Unassembled WGS sequence"/>
</dbReference>
<dbReference type="PANTHER" id="PTHR21310">
    <property type="entry name" value="AMINOGLYCOSIDE PHOSPHOTRANSFERASE-RELATED-RELATED"/>
    <property type="match status" value="1"/>
</dbReference>
<reference evidence="2 3" key="1">
    <citation type="submission" date="2019-11" db="EMBL/GenBank/DDBJ databases">
        <authorList>
            <person name="Jiang L.-Q."/>
        </authorList>
    </citation>
    <scope>NUCLEOTIDE SEQUENCE [LARGE SCALE GENOMIC DNA]</scope>
    <source>
        <strain evidence="2 3">YIM 132087</strain>
    </source>
</reference>
<dbReference type="CDD" id="cd05155">
    <property type="entry name" value="APH_ChoK_like_1"/>
    <property type="match status" value="1"/>
</dbReference>
<dbReference type="GO" id="GO:0016740">
    <property type="term" value="F:transferase activity"/>
    <property type="evidence" value="ECO:0007669"/>
    <property type="project" value="UniProtKB-KW"/>
</dbReference>
<organism evidence="2 3">
    <name type="scientific">Nakamurella alba</name>
    <dbReference type="NCBI Taxonomy" id="2665158"/>
    <lineage>
        <taxon>Bacteria</taxon>
        <taxon>Bacillati</taxon>
        <taxon>Actinomycetota</taxon>
        <taxon>Actinomycetes</taxon>
        <taxon>Nakamurellales</taxon>
        <taxon>Nakamurellaceae</taxon>
        <taxon>Nakamurella</taxon>
    </lineage>
</organism>
<dbReference type="SUPFAM" id="SSF56112">
    <property type="entry name" value="Protein kinase-like (PK-like)"/>
    <property type="match status" value="1"/>
</dbReference>